<evidence type="ECO:0000256" key="3">
    <source>
        <dbReference type="ARBA" id="ARBA00022475"/>
    </source>
</evidence>
<comment type="subcellular location">
    <subcellularLocation>
        <location evidence="1">Cell membrane</location>
        <topology evidence="1">Multi-pass membrane protein</topology>
    </subcellularLocation>
</comment>
<dbReference type="PANTHER" id="PTHR43266">
    <property type="entry name" value="MACROLIDE-EFFLUX PROTEIN"/>
    <property type="match status" value="1"/>
</dbReference>
<comment type="caution">
    <text evidence="9">The sequence shown here is derived from an EMBL/GenBank/DDBJ whole genome shotgun (WGS) entry which is preliminary data.</text>
</comment>
<evidence type="ECO:0000256" key="4">
    <source>
        <dbReference type="ARBA" id="ARBA00022692"/>
    </source>
</evidence>
<dbReference type="PROSITE" id="PS50850">
    <property type="entry name" value="MFS"/>
    <property type="match status" value="1"/>
</dbReference>
<dbReference type="EMBL" id="PEYO01000022">
    <property type="protein sequence ID" value="PIU03129.1"/>
    <property type="molecule type" value="Genomic_DNA"/>
</dbReference>
<dbReference type="InterPro" id="IPR020846">
    <property type="entry name" value="MFS_dom"/>
</dbReference>
<dbReference type="SUPFAM" id="SSF103473">
    <property type="entry name" value="MFS general substrate transporter"/>
    <property type="match status" value="1"/>
</dbReference>
<feature type="transmembrane region" description="Helical" evidence="7">
    <location>
        <begin position="256"/>
        <end position="275"/>
    </location>
</feature>
<feature type="domain" description="Major facilitator superfamily (MFS) profile" evidence="8">
    <location>
        <begin position="1"/>
        <end position="403"/>
    </location>
</feature>
<keyword evidence="2" id="KW-0813">Transport</keyword>
<evidence type="ECO:0000259" key="8">
    <source>
        <dbReference type="PROSITE" id="PS50850"/>
    </source>
</evidence>
<dbReference type="Proteomes" id="UP000228996">
    <property type="component" value="Unassembled WGS sequence"/>
</dbReference>
<evidence type="ECO:0000256" key="1">
    <source>
        <dbReference type="ARBA" id="ARBA00004651"/>
    </source>
</evidence>
<dbReference type="InterPro" id="IPR036259">
    <property type="entry name" value="MFS_trans_sf"/>
</dbReference>
<accession>A0A2M6XBW8</accession>
<dbReference type="CDD" id="cd06173">
    <property type="entry name" value="MFS_MefA_like"/>
    <property type="match status" value="1"/>
</dbReference>
<reference evidence="10" key="1">
    <citation type="submission" date="2017-09" db="EMBL/GenBank/DDBJ databases">
        <title>Depth-based differentiation of microbial function through sediment-hosted aquifers and enrichment of novel symbionts in the deep terrestrial subsurface.</title>
        <authorList>
            <person name="Probst A.J."/>
            <person name="Ladd B."/>
            <person name="Jarett J.K."/>
            <person name="Geller-Mcgrath D.E."/>
            <person name="Sieber C.M.K."/>
            <person name="Emerson J.B."/>
            <person name="Anantharaman K."/>
            <person name="Thomas B.C."/>
            <person name="Malmstrom R."/>
            <person name="Stieglmeier M."/>
            <person name="Klingl A."/>
            <person name="Woyke T."/>
            <person name="Ryan C.M."/>
            <person name="Banfield J.F."/>
        </authorList>
    </citation>
    <scope>NUCLEOTIDE SEQUENCE [LARGE SCALE GENOMIC DNA]</scope>
</reference>
<keyword evidence="5 7" id="KW-1133">Transmembrane helix</keyword>
<feature type="transmembrane region" description="Helical" evidence="7">
    <location>
        <begin position="378"/>
        <end position="397"/>
    </location>
</feature>
<keyword evidence="4 7" id="KW-0812">Transmembrane</keyword>
<dbReference type="InterPro" id="IPR011701">
    <property type="entry name" value="MFS"/>
</dbReference>
<evidence type="ECO:0000256" key="7">
    <source>
        <dbReference type="SAM" id="Phobius"/>
    </source>
</evidence>
<dbReference type="GO" id="GO:0005886">
    <property type="term" value="C:plasma membrane"/>
    <property type="evidence" value="ECO:0007669"/>
    <property type="project" value="UniProtKB-SubCell"/>
</dbReference>
<dbReference type="PANTHER" id="PTHR43266:SF2">
    <property type="entry name" value="MAJOR FACILITATOR SUPERFAMILY (MFS) PROFILE DOMAIN-CONTAINING PROTEIN"/>
    <property type="match status" value="1"/>
</dbReference>
<dbReference type="GO" id="GO:0022857">
    <property type="term" value="F:transmembrane transporter activity"/>
    <property type="evidence" value="ECO:0007669"/>
    <property type="project" value="InterPro"/>
</dbReference>
<feature type="transmembrane region" description="Helical" evidence="7">
    <location>
        <begin position="21"/>
        <end position="40"/>
    </location>
</feature>
<keyword evidence="6 7" id="KW-0472">Membrane</keyword>
<sequence length="403" mass="44454">MNNPLIEILKIKNFQKIWGSQIFSQVTLQMINFIIIINIFERTHSTTSVSLVWIFYSLPAIILGPFSGALVDMISRKKTLIITTLLNSVVVLGFLLIGNKIYAVYAIIFLYSIINQLYFPAEAATLPSIVSKTLLPAANTIFLFTQYSAFLIGFGLSGPLLRIAGPKIPFLITSILLILASLLVSRLPNDKILKINTKRFLMVIGKLREGYHYISQHRNILAPLLILISVQVVISLFTVILPSYAVDVLRIDIRDAGPLLIIPLALGTIGGAILVNRLAGNWRKRKMITYGAFISSFSLIILAIIVGFFHEVTILASLIMMLLGAGAVMFIIPTQTFLQEQTPENFRARVFGTLGFLVILGSLPPVLFAGAIADLIGVGYILLLVAIGAFGFGYYVFNKNDQF</sequence>
<evidence type="ECO:0000313" key="9">
    <source>
        <dbReference type="EMBL" id="PIU03129.1"/>
    </source>
</evidence>
<evidence type="ECO:0000256" key="5">
    <source>
        <dbReference type="ARBA" id="ARBA00022989"/>
    </source>
</evidence>
<dbReference type="AlphaFoldDB" id="A0A2M6XBW8"/>
<organism evidence="9 10">
    <name type="scientific">Candidatus Shapirobacteria bacterium CG08_land_8_20_14_0_20_39_18</name>
    <dbReference type="NCBI Taxonomy" id="1974883"/>
    <lineage>
        <taxon>Bacteria</taxon>
        <taxon>Candidatus Shapironibacteriota</taxon>
    </lineage>
</organism>
<evidence type="ECO:0000256" key="2">
    <source>
        <dbReference type="ARBA" id="ARBA00022448"/>
    </source>
</evidence>
<evidence type="ECO:0000313" key="10">
    <source>
        <dbReference type="Proteomes" id="UP000228996"/>
    </source>
</evidence>
<dbReference type="Gene3D" id="1.20.1250.20">
    <property type="entry name" value="MFS general substrate transporter like domains"/>
    <property type="match status" value="1"/>
</dbReference>
<feature type="transmembrane region" description="Helical" evidence="7">
    <location>
        <begin position="168"/>
        <end position="189"/>
    </location>
</feature>
<feature type="transmembrane region" description="Helical" evidence="7">
    <location>
        <begin position="315"/>
        <end position="338"/>
    </location>
</feature>
<feature type="transmembrane region" description="Helical" evidence="7">
    <location>
        <begin position="52"/>
        <end position="72"/>
    </location>
</feature>
<dbReference type="Pfam" id="PF07690">
    <property type="entry name" value="MFS_1"/>
    <property type="match status" value="1"/>
</dbReference>
<protein>
    <recommendedName>
        <fullName evidence="8">Major facilitator superfamily (MFS) profile domain-containing protein</fullName>
    </recommendedName>
</protein>
<feature type="transmembrane region" description="Helical" evidence="7">
    <location>
        <begin position="350"/>
        <end position="372"/>
    </location>
</feature>
<feature type="transmembrane region" description="Helical" evidence="7">
    <location>
        <begin position="287"/>
        <end position="309"/>
    </location>
</feature>
<feature type="transmembrane region" description="Helical" evidence="7">
    <location>
        <begin position="220"/>
        <end position="244"/>
    </location>
</feature>
<proteinExistence type="predicted"/>
<name>A0A2M6XBW8_9BACT</name>
<feature type="transmembrane region" description="Helical" evidence="7">
    <location>
        <begin position="79"/>
        <end position="97"/>
    </location>
</feature>
<keyword evidence="3" id="KW-1003">Cell membrane</keyword>
<gene>
    <name evidence="9" type="ORF">COT44_04500</name>
</gene>
<feature type="transmembrane region" description="Helical" evidence="7">
    <location>
        <begin position="133"/>
        <end position="156"/>
    </location>
</feature>
<feature type="transmembrane region" description="Helical" evidence="7">
    <location>
        <begin position="103"/>
        <end position="121"/>
    </location>
</feature>
<evidence type="ECO:0000256" key="6">
    <source>
        <dbReference type="ARBA" id="ARBA00023136"/>
    </source>
</evidence>